<evidence type="ECO:0000256" key="8">
    <source>
        <dbReference type="SAM" id="Phobius"/>
    </source>
</evidence>
<dbReference type="FunCoup" id="W4KLC2">
    <property type="interactions" value="108"/>
</dbReference>
<dbReference type="PANTHER" id="PTHR16201">
    <property type="entry name" value="SEVEN TRANSMEMBRANE PROTEIN 1-RELATED"/>
    <property type="match status" value="1"/>
</dbReference>
<dbReference type="GO" id="GO:0015174">
    <property type="term" value="F:basic amino acid transmembrane transporter activity"/>
    <property type="evidence" value="ECO:0007669"/>
    <property type="project" value="TreeGrafter"/>
</dbReference>
<dbReference type="KEGG" id="hir:HETIRDRAFT_100579"/>
<dbReference type="RefSeq" id="XP_009542653.1">
    <property type="nucleotide sequence ID" value="XM_009544358.1"/>
</dbReference>
<evidence type="ECO:0000256" key="7">
    <source>
        <dbReference type="SAM" id="MobiDB-lite"/>
    </source>
</evidence>
<dbReference type="PANTHER" id="PTHR16201:SF34">
    <property type="entry name" value="LYSOSOMAL AMINO ACID TRANSPORTER 1"/>
    <property type="match status" value="1"/>
</dbReference>
<feature type="region of interest" description="Disordered" evidence="7">
    <location>
        <begin position="489"/>
        <end position="533"/>
    </location>
</feature>
<dbReference type="InterPro" id="IPR051415">
    <property type="entry name" value="LAAT-1"/>
</dbReference>
<feature type="region of interest" description="Disordered" evidence="7">
    <location>
        <begin position="249"/>
        <end position="284"/>
    </location>
</feature>
<feature type="region of interest" description="Disordered" evidence="7">
    <location>
        <begin position="213"/>
        <end position="236"/>
    </location>
</feature>
<proteinExistence type="inferred from homology"/>
<dbReference type="GO" id="GO:0000329">
    <property type="term" value="C:fungal-type vacuole membrane"/>
    <property type="evidence" value="ECO:0007669"/>
    <property type="project" value="TreeGrafter"/>
</dbReference>
<dbReference type="AlphaFoldDB" id="W4KLC2"/>
<keyword evidence="2 8" id="KW-0812">Transmembrane</keyword>
<dbReference type="Pfam" id="PF04193">
    <property type="entry name" value="PQ-loop"/>
    <property type="match status" value="2"/>
</dbReference>
<reference evidence="9 10" key="1">
    <citation type="journal article" date="2012" name="New Phytol.">
        <title>Insight into trade-off between wood decay and parasitism from the genome of a fungal forest pathogen.</title>
        <authorList>
            <person name="Olson A."/>
            <person name="Aerts A."/>
            <person name="Asiegbu F."/>
            <person name="Belbahri L."/>
            <person name="Bouzid O."/>
            <person name="Broberg A."/>
            <person name="Canback B."/>
            <person name="Coutinho P.M."/>
            <person name="Cullen D."/>
            <person name="Dalman K."/>
            <person name="Deflorio G."/>
            <person name="van Diepen L.T."/>
            <person name="Dunand C."/>
            <person name="Duplessis S."/>
            <person name="Durling M."/>
            <person name="Gonthier P."/>
            <person name="Grimwood J."/>
            <person name="Fossdal C.G."/>
            <person name="Hansson D."/>
            <person name="Henrissat B."/>
            <person name="Hietala A."/>
            <person name="Himmelstrand K."/>
            <person name="Hoffmeister D."/>
            <person name="Hogberg N."/>
            <person name="James T.Y."/>
            <person name="Karlsson M."/>
            <person name="Kohler A."/>
            <person name="Kues U."/>
            <person name="Lee Y.H."/>
            <person name="Lin Y.C."/>
            <person name="Lind M."/>
            <person name="Lindquist E."/>
            <person name="Lombard V."/>
            <person name="Lucas S."/>
            <person name="Lunden K."/>
            <person name="Morin E."/>
            <person name="Murat C."/>
            <person name="Park J."/>
            <person name="Raffaello T."/>
            <person name="Rouze P."/>
            <person name="Salamov A."/>
            <person name="Schmutz J."/>
            <person name="Solheim H."/>
            <person name="Stahlberg J."/>
            <person name="Velez H."/>
            <person name="de Vries R.P."/>
            <person name="Wiebenga A."/>
            <person name="Woodward S."/>
            <person name="Yakovlev I."/>
            <person name="Garbelotto M."/>
            <person name="Martin F."/>
            <person name="Grigoriev I.V."/>
            <person name="Stenlid J."/>
        </authorList>
    </citation>
    <scope>NUCLEOTIDE SEQUENCE [LARGE SCALE GENOMIC DNA]</scope>
    <source>
        <strain evidence="9 10">TC 32-1</strain>
    </source>
</reference>
<feature type="transmembrane region" description="Helical" evidence="8">
    <location>
        <begin position="415"/>
        <end position="434"/>
    </location>
</feature>
<comment type="catalytic activity">
    <reaction evidence="6">
        <text>L-histidine(out) + L-arginine(in) = L-histidine(in) + L-arginine(out)</text>
        <dbReference type="Rhea" id="RHEA:71063"/>
        <dbReference type="ChEBI" id="CHEBI:32682"/>
        <dbReference type="ChEBI" id="CHEBI:57595"/>
    </reaction>
</comment>
<dbReference type="Proteomes" id="UP000030671">
    <property type="component" value="Unassembled WGS sequence"/>
</dbReference>
<feature type="transmembrane region" description="Helical" evidence="8">
    <location>
        <begin position="287"/>
        <end position="306"/>
    </location>
</feature>
<dbReference type="OrthoDB" id="8048523at2759"/>
<feature type="region of interest" description="Disordered" evidence="7">
    <location>
        <begin position="154"/>
        <end position="185"/>
    </location>
</feature>
<feature type="compositionally biased region" description="Polar residues" evidence="7">
    <location>
        <begin position="219"/>
        <end position="228"/>
    </location>
</feature>
<comment type="subcellular location">
    <subcellularLocation>
        <location evidence="1">Membrane</location>
        <topology evidence="1">Multi-pass membrane protein</topology>
    </subcellularLocation>
</comment>
<dbReference type="HOGENOM" id="CLU_019699_6_0_1"/>
<keyword evidence="3 8" id="KW-1133">Transmembrane helix</keyword>
<dbReference type="FunFam" id="1.20.1280.290:FF:000009">
    <property type="entry name" value="PQ loop repeat family protein"/>
    <property type="match status" value="1"/>
</dbReference>
<keyword evidence="4 8" id="KW-0472">Membrane</keyword>
<protein>
    <submittedName>
        <fullName evidence="9">Uncharacterized protein</fullName>
    </submittedName>
</protein>
<evidence type="ECO:0000256" key="4">
    <source>
        <dbReference type="ARBA" id="ARBA00023136"/>
    </source>
</evidence>
<dbReference type="SMART" id="SM00679">
    <property type="entry name" value="CTNS"/>
    <property type="match status" value="2"/>
</dbReference>
<dbReference type="GO" id="GO:0034488">
    <property type="term" value="P:basic amino acid transmembrane export from vacuole"/>
    <property type="evidence" value="ECO:0007669"/>
    <property type="project" value="TreeGrafter"/>
</dbReference>
<keyword evidence="10" id="KW-1185">Reference proteome</keyword>
<name>W4KLC2_HETIT</name>
<dbReference type="FunFam" id="1.20.1280.290:FF:000028">
    <property type="entry name" value="Vacuolar membrane protein, putative"/>
    <property type="match status" value="1"/>
</dbReference>
<dbReference type="EMBL" id="KI925455">
    <property type="protein sequence ID" value="ETW85836.1"/>
    <property type="molecule type" value="Genomic_DNA"/>
</dbReference>
<organism evidence="9 10">
    <name type="scientific">Heterobasidion irregulare (strain TC 32-1)</name>
    <dbReference type="NCBI Taxonomy" id="747525"/>
    <lineage>
        <taxon>Eukaryota</taxon>
        <taxon>Fungi</taxon>
        <taxon>Dikarya</taxon>
        <taxon>Basidiomycota</taxon>
        <taxon>Agaricomycotina</taxon>
        <taxon>Agaricomycetes</taxon>
        <taxon>Russulales</taxon>
        <taxon>Bondarzewiaceae</taxon>
        <taxon>Heterobasidion</taxon>
        <taxon>Heterobasidion annosum species complex</taxon>
    </lineage>
</organism>
<evidence type="ECO:0000256" key="2">
    <source>
        <dbReference type="ARBA" id="ARBA00022692"/>
    </source>
</evidence>
<feature type="compositionally biased region" description="Basic and acidic residues" evidence="7">
    <location>
        <begin position="267"/>
        <end position="277"/>
    </location>
</feature>
<dbReference type="Gene3D" id="1.20.1280.290">
    <property type="match status" value="2"/>
</dbReference>
<dbReference type="InterPro" id="IPR006603">
    <property type="entry name" value="PQ-loop_rpt"/>
</dbReference>
<gene>
    <name evidence="9" type="ORF">HETIRDRAFT_100579</name>
</gene>
<sequence>MLELAFFSESMGYVSIACWLGAQFPQVLENIRRQSVEGLALPFLANWLLGDLTNLIGCILTSQLPFQKWLATYFCFVDLMLISQYFYYRKNSLSTPSRFIRSRSRTISSIRGGRVSIDTGAPHYRTLSNVAAHAAAAAALAAQAEDARAVSPIRTRWPRHSAEAPLDTVDHQTDRDREDEDEVDEEALAALADSFHSESGRSSRLKRVSWNKGPFASLGRNSRQSTISPLPPHHLQITSPLDELETLSRGRPLQRAEGVSSAEEGDEQRRAEDESQRRRSSRASKRNASIVFMGAWALFGIGTLVGTKRGFLNASDVRVGHVLSDGEVRVPAAMPSVSSVPDIGAAPSFMSSVASLDFENPSSYDYHEYHPPKDHVSWERITGRISAWMCTTLYLTSRLPQIWKNYVRKSVEGLSMYLFIFAFLGNFFYVLSILSSPNMLKSPAEASAYFKESLPYLLGSGGTLMFDVTIVTQSLFYRHRPPLHLRGRRSSVRARNHMEEEEEGLLGAGASGAGDPTTPSRRRLVEGEPSLES</sequence>
<dbReference type="InParanoid" id="W4KLC2"/>
<evidence type="ECO:0000313" key="10">
    <source>
        <dbReference type="Proteomes" id="UP000030671"/>
    </source>
</evidence>
<evidence type="ECO:0000256" key="1">
    <source>
        <dbReference type="ARBA" id="ARBA00004141"/>
    </source>
</evidence>
<evidence type="ECO:0000256" key="5">
    <source>
        <dbReference type="ARBA" id="ARBA00038039"/>
    </source>
</evidence>
<accession>W4KLC2</accession>
<dbReference type="eggNOG" id="KOG2913">
    <property type="taxonomic scope" value="Eukaryota"/>
</dbReference>
<evidence type="ECO:0000313" key="9">
    <source>
        <dbReference type="EMBL" id="ETW85836.1"/>
    </source>
</evidence>
<evidence type="ECO:0000256" key="6">
    <source>
        <dbReference type="ARBA" id="ARBA00050768"/>
    </source>
</evidence>
<evidence type="ECO:0000256" key="3">
    <source>
        <dbReference type="ARBA" id="ARBA00022989"/>
    </source>
</evidence>
<feature type="transmembrane region" description="Helical" evidence="8">
    <location>
        <begin position="454"/>
        <end position="477"/>
    </location>
</feature>
<comment type="similarity">
    <text evidence="5">Belongs to the laat-1 family.</text>
</comment>
<dbReference type="GeneID" id="20665698"/>